<evidence type="ECO:0000256" key="1">
    <source>
        <dbReference type="ARBA" id="ARBA00022737"/>
    </source>
</evidence>
<keyword evidence="4" id="KW-1133">Transmembrane helix</keyword>
<dbReference type="PANTHER" id="PTHR47435:SF4">
    <property type="entry name" value="KELCH REPEAT PROTEIN (AFU_ORTHOLOGUE AFUA_5G12780)"/>
    <property type="match status" value="1"/>
</dbReference>
<keyword evidence="5" id="KW-0732">Signal</keyword>
<feature type="chain" id="PRO_5043642409" description="Kelch repeat protein" evidence="5">
    <location>
        <begin position="21"/>
        <end position="649"/>
    </location>
</feature>
<keyword evidence="7" id="KW-1185">Reference proteome</keyword>
<feature type="region of interest" description="Disordered" evidence="3">
    <location>
        <begin position="605"/>
        <end position="632"/>
    </location>
</feature>
<reference evidence="6" key="2">
    <citation type="submission" date="2023-06" db="EMBL/GenBank/DDBJ databases">
        <authorList>
            <consortium name="Lawrence Berkeley National Laboratory"/>
            <person name="Mondo S.J."/>
            <person name="Hensen N."/>
            <person name="Bonometti L."/>
            <person name="Westerberg I."/>
            <person name="Brannstrom I.O."/>
            <person name="Guillou S."/>
            <person name="Cros-Aarteil S."/>
            <person name="Calhoun S."/>
            <person name="Haridas S."/>
            <person name="Kuo A."/>
            <person name="Pangilinan J."/>
            <person name="Riley R."/>
            <person name="Labutti K."/>
            <person name="Andreopoulos B."/>
            <person name="Lipzen A."/>
            <person name="Chen C."/>
            <person name="Yanf M."/>
            <person name="Daum C."/>
            <person name="Ng V."/>
            <person name="Clum A."/>
            <person name="Steindorff A."/>
            <person name="Ohm R."/>
            <person name="Martin F."/>
            <person name="Silar P."/>
            <person name="Natvig D."/>
            <person name="Lalanne C."/>
            <person name="Gautier V."/>
            <person name="Ament-Velasquez S.L."/>
            <person name="Kruys A."/>
            <person name="Hutchinson M.I."/>
            <person name="Powell A.J."/>
            <person name="Barry K."/>
            <person name="Miller A.N."/>
            <person name="Grigoriev I.V."/>
            <person name="Debuchy R."/>
            <person name="Gladieux P."/>
            <person name="Thoren M.H."/>
            <person name="Johannesson H."/>
        </authorList>
    </citation>
    <scope>NUCLEOTIDE SEQUENCE</scope>
    <source>
        <strain evidence="6">PSN324</strain>
    </source>
</reference>
<keyword evidence="4" id="KW-0472">Membrane</keyword>
<dbReference type="InterPro" id="IPR015915">
    <property type="entry name" value="Kelch-typ_b-propeller"/>
</dbReference>
<sequence length="649" mass="70540">MTVTTALLLWYLVYAGRSSATYHHNRRPRQANSALDAHVKLRRAFHSSAVLNGWLYVDGGEFSSSTGGEVVYQYADTMVSIDLRKDWTNTSVALHSSMKPPEAPSLNNGGIWVDQANNVLYTGFAGTESSFGANIKYPQGLWSFTPDGSGGGSWKNLNKTADASFVDVPRPYKGQVASGNGLGFFLGGNLAKGFIGNESGQQSALSSLITYNLTSNELTNLTIAGVSNRGLEQMGGMVYVPNFGNQGILVNMGGDQDGRVEADDLIPFRRVQVYDPENQRWFEQKTTGDLPQPRKEFCIAGAPSSGHTYEILVYAGYDGELGTAAIPYDSAFVLTIPGFYWVKANYTAANPRHGLSCNLVGNSQVLIIGGVDTLQRNSSDTEDQYHDAFDTPDPFTGGLAIFDLSRLRWSSSYTAVQEPYVAAPQIRDFYETRGNKPESGFVSPALEALFSVQNFDDNVQFPSSAAAIARKSNAGAIAGGVIGGVGGLLLVIGMAVCFRRRRNRVDKLRVRAMAAVRDPPLPRATRPGPVTQTEAFHDKNTAPEKKEMTSPATLESAAPSYASRPELPVASSEVFQGKTPGGEAPNDVQFTRQDIHARDFAAELPGNRAPAELSEHDRHASELDQQVDELPDSRTWKERKMMNEFKFPG</sequence>
<dbReference type="Gene3D" id="2.120.10.80">
    <property type="entry name" value="Kelch-type beta propeller"/>
    <property type="match status" value="1"/>
</dbReference>
<evidence type="ECO:0000256" key="2">
    <source>
        <dbReference type="ARBA" id="ARBA00023004"/>
    </source>
</evidence>
<dbReference type="SUPFAM" id="SSF50965">
    <property type="entry name" value="Galactose oxidase, central domain"/>
    <property type="match status" value="1"/>
</dbReference>
<keyword evidence="2" id="KW-0408">Iron</keyword>
<dbReference type="Proteomes" id="UP001321749">
    <property type="component" value="Unassembled WGS sequence"/>
</dbReference>
<dbReference type="PANTHER" id="PTHR47435">
    <property type="entry name" value="KELCH REPEAT PROTEIN (AFU_ORTHOLOGUE AFUA_5G12780)"/>
    <property type="match status" value="1"/>
</dbReference>
<gene>
    <name evidence="6" type="ORF">QBC42DRAFT_310971</name>
</gene>
<keyword evidence="4" id="KW-0812">Transmembrane</keyword>
<feature type="transmembrane region" description="Helical" evidence="4">
    <location>
        <begin position="476"/>
        <end position="498"/>
    </location>
</feature>
<name>A0AAV9HJB1_9PEZI</name>
<organism evidence="6 7">
    <name type="scientific">Cladorrhinum samala</name>
    <dbReference type="NCBI Taxonomy" id="585594"/>
    <lineage>
        <taxon>Eukaryota</taxon>
        <taxon>Fungi</taxon>
        <taxon>Dikarya</taxon>
        <taxon>Ascomycota</taxon>
        <taxon>Pezizomycotina</taxon>
        <taxon>Sordariomycetes</taxon>
        <taxon>Sordariomycetidae</taxon>
        <taxon>Sordariales</taxon>
        <taxon>Podosporaceae</taxon>
        <taxon>Cladorrhinum</taxon>
    </lineage>
</organism>
<reference evidence="6" key="1">
    <citation type="journal article" date="2023" name="Mol. Phylogenet. Evol.">
        <title>Genome-scale phylogeny and comparative genomics of the fungal order Sordariales.</title>
        <authorList>
            <person name="Hensen N."/>
            <person name="Bonometti L."/>
            <person name="Westerberg I."/>
            <person name="Brannstrom I.O."/>
            <person name="Guillou S."/>
            <person name="Cros-Aarteil S."/>
            <person name="Calhoun S."/>
            <person name="Haridas S."/>
            <person name="Kuo A."/>
            <person name="Mondo S."/>
            <person name="Pangilinan J."/>
            <person name="Riley R."/>
            <person name="LaButti K."/>
            <person name="Andreopoulos B."/>
            <person name="Lipzen A."/>
            <person name="Chen C."/>
            <person name="Yan M."/>
            <person name="Daum C."/>
            <person name="Ng V."/>
            <person name="Clum A."/>
            <person name="Steindorff A."/>
            <person name="Ohm R.A."/>
            <person name="Martin F."/>
            <person name="Silar P."/>
            <person name="Natvig D.O."/>
            <person name="Lalanne C."/>
            <person name="Gautier V."/>
            <person name="Ament-Velasquez S.L."/>
            <person name="Kruys A."/>
            <person name="Hutchinson M.I."/>
            <person name="Powell A.J."/>
            <person name="Barry K."/>
            <person name="Miller A.N."/>
            <person name="Grigoriev I.V."/>
            <person name="Debuchy R."/>
            <person name="Gladieux P."/>
            <person name="Hiltunen Thoren M."/>
            <person name="Johannesson H."/>
        </authorList>
    </citation>
    <scope>NUCLEOTIDE SEQUENCE</scope>
    <source>
        <strain evidence="6">PSN324</strain>
    </source>
</reference>
<evidence type="ECO:0000313" key="7">
    <source>
        <dbReference type="Proteomes" id="UP001321749"/>
    </source>
</evidence>
<evidence type="ECO:0000313" key="6">
    <source>
        <dbReference type="EMBL" id="KAK4459763.1"/>
    </source>
</evidence>
<dbReference type="InterPro" id="IPR011043">
    <property type="entry name" value="Gal_Oxase/kelch_b-propeller"/>
</dbReference>
<dbReference type="GO" id="GO:0019760">
    <property type="term" value="P:glucosinolate metabolic process"/>
    <property type="evidence" value="ECO:0007669"/>
    <property type="project" value="UniProtKB-ARBA"/>
</dbReference>
<feature type="region of interest" description="Disordered" evidence="3">
    <location>
        <begin position="519"/>
        <end position="587"/>
    </location>
</feature>
<accession>A0AAV9HJB1</accession>
<proteinExistence type="predicted"/>
<feature type="signal peptide" evidence="5">
    <location>
        <begin position="1"/>
        <end position="20"/>
    </location>
</feature>
<evidence type="ECO:0008006" key="8">
    <source>
        <dbReference type="Google" id="ProtNLM"/>
    </source>
</evidence>
<comment type="caution">
    <text evidence="6">The sequence shown here is derived from an EMBL/GenBank/DDBJ whole genome shotgun (WGS) entry which is preliminary data.</text>
</comment>
<evidence type="ECO:0000256" key="4">
    <source>
        <dbReference type="SAM" id="Phobius"/>
    </source>
</evidence>
<dbReference type="AlphaFoldDB" id="A0AAV9HJB1"/>
<protein>
    <recommendedName>
        <fullName evidence="8">Kelch repeat protein</fullName>
    </recommendedName>
</protein>
<feature type="compositionally biased region" description="Basic and acidic residues" evidence="3">
    <location>
        <begin position="613"/>
        <end position="622"/>
    </location>
</feature>
<evidence type="ECO:0000256" key="5">
    <source>
        <dbReference type="SAM" id="SignalP"/>
    </source>
</evidence>
<feature type="compositionally biased region" description="Basic and acidic residues" evidence="3">
    <location>
        <begin position="535"/>
        <end position="548"/>
    </location>
</feature>
<keyword evidence="1" id="KW-0677">Repeat</keyword>
<dbReference type="EMBL" id="MU865028">
    <property type="protein sequence ID" value="KAK4459763.1"/>
    <property type="molecule type" value="Genomic_DNA"/>
</dbReference>
<evidence type="ECO:0000256" key="3">
    <source>
        <dbReference type="SAM" id="MobiDB-lite"/>
    </source>
</evidence>